<protein>
    <submittedName>
        <fullName evidence="3">Uncharacterized protein LOC107219467 isoform X1</fullName>
    </submittedName>
</protein>
<dbReference type="GeneID" id="107219467"/>
<dbReference type="Proteomes" id="UP000829291">
    <property type="component" value="Chromosome 7"/>
</dbReference>
<sequence length="430" mass="48516">MLDSIMIRLIQKLGKGSILQKPVLPIVYREARRKDSNLKVLWMLRIRACMFLCSLLGPKDVSPCVCIADDPRDKSGLKRISEQFNRKRLKMASAKQKVQSISAQDDAAAEIDEHSKEAKEAPEAGSSKVDGAGKSPEQNLQQLDTNITTPIEKITSAKQKEQSISEQDYVTVEMDEYWNEAMKEALEASSSKVDGAGKSPEQNLQQLDTNITTPIEKITSAKQKEQSISEQDDVTVEMDDYWNEEMKEALEASSSKVDGFGRPATEEMCQRMDSRMITLTEQLKLIEGQIGKLNVQDPKCRNRKPIAIPEPPSPDTLTGKPLLAELMKSIGQLTVERDILQVKLRIMASEIKVHNPKSRVRKKAQVAMTDVTSAFDLAKNELRLLEEEAANLIEPFDKLTDDVEEFRFIRKLREQLESDELVLFRHTGKE</sequence>
<name>A0ABM3GLE4_NEOLC</name>
<feature type="compositionally biased region" description="Basic and acidic residues" evidence="1">
    <location>
        <begin position="111"/>
        <end position="122"/>
    </location>
</feature>
<organism evidence="2 3">
    <name type="scientific">Neodiprion lecontei</name>
    <name type="common">Redheaded pine sawfly</name>
    <dbReference type="NCBI Taxonomy" id="441921"/>
    <lineage>
        <taxon>Eukaryota</taxon>
        <taxon>Metazoa</taxon>
        <taxon>Ecdysozoa</taxon>
        <taxon>Arthropoda</taxon>
        <taxon>Hexapoda</taxon>
        <taxon>Insecta</taxon>
        <taxon>Pterygota</taxon>
        <taxon>Neoptera</taxon>
        <taxon>Endopterygota</taxon>
        <taxon>Hymenoptera</taxon>
        <taxon>Tenthredinoidea</taxon>
        <taxon>Diprionidae</taxon>
        <taxon>Diprioninae</taxon>
        <taxon>Neodiprion</taxon>
    </lineage>
</organism>
<evidence type="ECO:0000256" key="1">
    <source>
        <dbReference type="SAM" id="MobiDB-lite"/>
    </source>
</evidence>
<proteinExistence type="predicted"/>
<evidence type="ECO:0000313" key="2">
    <source>
        <dbReference type="Proteomes" id="UP000829291"/>
    </source>
</evidence>
<keyword evidence="2" id="KW-1185">Reference proteome</keyword>
<accession>A0ABM3GLE4</accession>
<feature type="region of interest" description="Disordered" evidence="1">
    <location>
        <begin position="95"/>
        <end position="146"/>
    </location>
</feature>
<reference evidence="3" key="1">
    <citation type="submission" date="2025-08" db="UniProtKB">
        <authorList>
            <consortium name="RefSeq"/>
        </authorList>
    </citation>
    <scope>IDENTIFICATION</scope>
    <source>
        <tissue evidence="3">Thorax and Abdomen</tissue>
    </source>
</reference>
<feature type="compositionally biased region" description="Polar residues" evidence="1">
    <location>
        <begin position="136"/>
        <end position="146"/>
    </location>
</feature>
<gene>
    <name evidence="3" type="primary">LOC107219467</name>
</gene>
<dbReference type="RefSeq" id="XP_046601087.1">
    <property type="nucleotide sequence ID" value="XM_046745131.1"/>
</dbReference>
<evidence type="ECO:0000313" key="3">
    <source>
        <dbReference type="RefSeq" id="XP_046601087.1"/>
    </source>
</evidence>